<proteinExistence type="predicted"/>
<dbReference type="Pfam" id="PF01546">
    <property type="entry name" value="Peptidase_M20"/>
    <property type="match status" value="1"/>
</dbReference>
<evidence type="ECO:0000256" key="1">
    <source>
        <dbReference type="ARBA" id="ARBA00022670"/>
    </source>
</evidence>
<feature type="domain" description="Peptidase M20 dimerisation" evidence="5">
    <location>
        <begin position="235"/>
        <end position="387"/>
    </location>
</feature>
<dbReference type="GO" id="GO:0008233">
    <property type="term" value="F:peptidase activity"/>
    <property type="evidence" value="ECO:0007669"/>
    <property type="project" value="UniProtKB-KW"/>
</dbReference>
<sequence>MKKLVPFAAAVLALAPFAYADDASDAARTYRQANEARIIGDFVSLLSMPNVATNKADMDVNAEWITAYLTSRGFMSETVSAGGAPYIIAERKVPGATKTLLIYAHFDGQPVQEEEWASPPFTPTLRDGMVVNGAKVLDMQEALAGTINPEWRLYARSAGDDKAPIIAVAAALDALDKAGIAPSANIKLLLDGEEEQGNPTLEAVLAAHKGKLDADILLFCDGPMHQSRQRQLVFGVRGTTEVQITTYGAERPLHSGHYGSWAPSPISDLSRLVASMSKEDGTLTVKGIDKGLRPVTKAEKAAIAAMPNIDDKLKADLALGRTLGNGQRVEESVMKPALIVTGFNAGGTGDRASNTVVPRATAAINFRLAPGQTPESVREAIDSHIQAQGFFLTEEEPTADVRRAHAKVAKVQWGSGYPAFRTDLDSPATRKLIGLLDGIDGEATLLTPTMGGSLPIHIFSTAMPTMPIVILPVANHDNNQHGENENMRIQNLWDAIEIYATVIAGYGK</sequence>
<keyword evidence="4" id="KW-0732">Signal</keyword>
<evidence type="ECO:0000256" key="4">
    <source>
        <dbReference type="SAM" id="SignalP"/>
    </source>
</evidence>
<feature type="chain" id="PRO_5042152115" evidence="4">
    <location>
        <begin position="21"/>
        <end position="508"/>
    </location>
</feature>
<dbReference type="GO" id="GO:0006508">
    <property type="term" value="P:proteolysis"/>
    <property type="evidence" value="ECO:0007669"/>
    <property type="project" value="UniProtKB-KW"/>
</dbReference>
<name>A0AAE9XQ96_9PROT</name>
<dbReference type="Gene3D" id="3.30.70.360">
    <property type="match status" value="1"/>
</dbReference>
<dbReference type="Pfam" id="PF07687">
    <property type="entry name" value="M20_dimer"/>
    <property type="match status" value="1"/>
</dbReference>
<dbReference type="InterPro" id="IPR002933">
    <property type="entry name" value="Peptidase_M20"/>
</dbReference>
<dbReference type="InterPro" id="IPR051458">
    <property type="entry name" value="Cyt/Met_Dipeptidase"/>
</dbReference>
<dbReference type="GO" id="GO:0046872">
    <property type="term" value="F:metal ion binding"/>
    <property type="evidence" value="ECO:0007669"/>
    <property type="project" value="UniProtKB-KW"/>
</dbReference>
<gene>
    <name evidence="6" type="ORF">PH603_10385</name>
</gene>
<dbReference type="EMBL" id="CP116805">
    <property type="protein sequence ID" value="WCL52945.1"/>
    <property type="molecule type" value="Genomic_DNA"/>
</dbReference>
<dbReference type="PANTHER" id="PTHR43270:SF8">
    <property type="entry name" value="DI- AND TRIPEPTIDASE DUG2-RELATED"/>
    <property type="match status" value="1"/>
</dbReference>
<keyword evidence="1" id="KW-0645">Protease</keyword>
<evidence type="ECO:0000313" key="6">
    <source>
        <dbReference type="EMBL" id="WCL52945.1"/>
    </source>
</evidence>
<dbReference type="Gene3D" id="3.40.630.10">
    <property type="entry name" value="Zn peptidases"/>
    <property type="match status" value="1"/>
</dbReference>
<reference evidence="6" key="1">
    <citation type="submission" date="2023-01" db="EMBL/GenBank/DDBJ databases">
        <title>The genome sequence of Kordiimonadaceae bacterium 6D33.</title>
        <authorList>
            <person name="Liu Y."/>
        </authorList>
    </citation>
    <scope>NUCLEOTIDE SEQUENCE</scope>
    <source>
        <strain evidence="6">6D33</strain>
    </source>
</reference>
<keyword evidence="2" id="KW-0479">Metal-binding</keyword>
<keyword evidence="7" id="KW-1185">Reference proteome</keyword>
<accession>A0AAE9XQ96</accession>
<dbReference type="PANTHER" id="PTHR43270">
    <property type="entry name" value="BETA-ALA-HIS DIPEPTIDASE"/>
    <property type="match status" value="1"/>
</dbReference>
<protein>
    <submittedName>
        <fullName evidence="6">M20/M25/M40 family metallo-hydrolase</fullName>
    </submittedName>
</protein>
<dbReference type="AlphaFoldDB" id="A0AAE9XQ96"/>
<dbReference type="SUPFAM" id="SSF53187">
    <property type="entry name" value="Zn-dependent exopeptidases"/>
    <property type="match status" value="1"/>
</dbReference>
<dbReference type="Proteomes" id="UP001217500">
    <property type="component" value="Chromosome"/>
</dbReference>
<evidence type="ECO:0000313" key="7">
    <source>
        <dbReference type="Proteomes" id="UP001217500"/>
    </source>
</evidence>
<evidence type="ECO:0000256" key="2">
    <source>
        <dbReference type="ARBA" id="ARBA00022723"/>
    </source>
</evidence>
<dbReference type="KEGG" id="gso:PH603_10385"/>
<evidence type="ECO:0000259" key="5">
    <source>
        <dbReference type="Pfam" id="PF07687"/>
    </source>
</evidence>
<dbReference type="RefSeq" id="WP_289502457.1">
    <property type="nucleotide sequence ID" value="NZ_CP116805.1"/>
</dbReference>
<evidence type="ECO:0000256" key="3">
    <source>
        <dbReference type="ARBA" id="ARBA00022801"/>
    </source>
</evidence>
<feature type="signal peptide" evidence="4">
    <location>
        <begin position="1"/>
        <end position="20"/>
    </location>
</feature>
<organism evidence="6 7">
    <name type="scientific">Gimibacter soli</name>
    <dbReference type="NCBI Taxonomy" id="3024400"/>
    <lineage>
        <taxon>Bacteria</taxon>
        <taxon>Pseudomonadati</taxon>
        <taxon>Pseudomonadota</taxon>
        <taxon>Alphaproteobacteria</taxon>
        <taxon>Kordiimonadales</taxon>
        <taxon>Temperatibacteraceae</taxon>
        <taxon>Gimibacter</taxon>
    </lineage>
</organism>
<dbReference type="InterPro" id="IPR011650">
    <property type="entry name" value="Peptidase_M20_dimer"/>
</dbReference>
<keyword evidence="3" id="KW-0378">Hydrolase</keyword>